<feature type="compositionally biased region" description="Polar residues" evidence="1">
    <location>
        <begin position="36"/>
        <end position="46"/>
    </location>
</feature>
<evidence type="ECO:0000313" key="3">
    <source>
        <dbReference type="Proteomes" id="UP001604277"/>
    </source>
</evidence>
<accession>A0ABD1WKE3</accession>
<evidence type="ECO:0000256" key="1">
    <source>
        <dbReference type="SAM" id="MobiDB-lite"/>
    </source>
</evidence>
<gene>
    <name evidence="2" type="ORF">Fot_10763</name>
</gene>
<sequence length="183" mass="20869">MGTPTRRLTRSFTKNESPEHGKKSKSKKNFICVDTPTPNKVTNPDQNRYGVNIGHRRRIRSCSANGSPQNQNISKGTSEKAAQNFSSKKLKEPHVSKPWDELKGYGEKLNKIMMDIRLRQDQIISHQIDLKYELRAMQRIVDEKINGFVDELRVKLSGKSSSHVSSSPIVIYNDSIKMKTKDI</sequence>
<dbReference type="AlphaFoldDB" id="A0ABD1WKE3"/>
<organism evidence="2 3">
    <name type="scientific">Forsythia ovata</name>
    <dbReference type="NCBI Taxonomy" id="205694"/>
    <lineage>
        <taxon>Eukaryota</taxon>
        <taxon>Viridiplantae</taxon>
        <taxon>Streptophyta</taxon>
        <taxon>Embryophyta</taxon>
        <taxon>Tracheophyta</taxon>
        <taxon>Spermatophyta</taxon>
        <taxon>Magnoliopsida</taxon>
        <taxon>eudicotyledons</taxon>
        <taxon>Gunneridae</taxon>
        <taxon>Pentapetalae</taxon>
        <taxon>asterids</taxon>
        <taxon>lamiids</taxon>
        <taxon>Lamiales</taxon>
        <taxon>Oleaceae</taxon>
        <taxon>Forsythieae</taxon>
        <taxon>Forsythia</taxon>
    </lineage>
</organism>
<evidence type="ECO:0000313" key="2">
    <source>
        <dbReference type="EMBL" id="KAL2549233.1"/>
    </source>
</evidence>
<proteinExistence type="predicted"/>
<feature type="region of interest" description="Disordered" evidence="1">
    <location>
        <begin position="1"/>
        <end position="49"/>
    </location>
</feature>
<dbReference type="EMBL" id="JBFOLJ010000003">
    <property type="protein sequence ID" value="KAL2549233.1"/>
    <property type="molecule type" value="Genomic_DNA"/>
</dbReference>
<comment type="caution">
    <text evidence="2">The sequence shown here is derived from an EMBL/GenBank/DDBJ whole genome shotgun (WGS) entry which is preliminary data.</text>
</comment>
<keyword evidence="3" id="KW-1185">Reference proteome</keyword>
<protein>
    <submittedName>
        <fullName evidence="2">Uncharacterized protein</fullName>
    </submittedName>
</protein>
<dbReference type="Proteomes" id="UP001604277">
    <property type="component" value="Unassembled WGS sequence"/>
</dbReference>
<reference evidence="3" key="1">
    <citation type="submission" date="2024-07" db="EMBL/GenBank/DDBJ databases">
        <title>Two chromosome-level genome assemblies of Korean endemic species Abeliophyllum distichum and Forsythia ovata (Oleaceae).</title>
        <authorList>
            <person name="Jang H."/>
        </authorList>
    </citation>
    <scope>NUCLEOTIDE SEQUENCE [LARGE SCALE GENOMIC DNA]</scope>
</reference>
<feature type="region of interest" description="Disordered" evidence="1">
    <location>
        <begin position="61"/>
        <end position="93"/>
    </location>
</feature>
<feature type="compositionally biased region" description="Polar residues" evidence="1">
    <location>
        <begin position="62"/>
        <end position="87"/>
    </location>
</feature>
<name>A0ABD1WKE3_9LAMI</name>